<keyword evidence="3" id="KW-1185">Reference proteome</keyword>
<protein>
    <submittedName>
        <fullName evidence="2">Uncharacterized protein</fullName>
    </submittedName>
</protein>
<evidence type="ECO:0000256" key="1">
    <source>
        <dbReference type="SAM" id="SignalP"/>
    </source>
</evidence>
<feature type="chain" id="PRO_5046632812" evidence="1">
    <location>
        <begin position="24"/>
        <end position="127"/>
    </location>
</feature>
<dbReference type="EMBL" id="JBDPGJ010000001">
    <property type="protein sequence ID" value="MEX0404858.1"/>
    <property type="molecule type" value="Genomic_DNA"/>
</dbReference>
<keyword evidence="1" id="KW-0732">Signal</keyword>
<evidence type="ECO:0000313" key="3">
    <source>
        <dbReference type="Proteomes" id="UP001556692"/>
    </source>
</evidence>
<feature type="signal peptide" evidence="1">
    <location>
        <begin position="1"/>
        <end position="23"/>
    </location>
</feature>
<dbReference type="RefSeq" id="WP_367952724.1">
    <property type="nucleotide sequence ID" value="NZ_JBDPGJ010000001.1"/>
</dbReference>
<comment type="caution">
    <text evidence="2">The sequence shown here is derived from an EMBL/GenBank/DDBJ whole genome shotgun (WGS) entry which is preliminary data.</text>
</comment>
<organism evidence="2 3">
    <name type="scientific">Aquibium pacificus</name>
    <dbReference type="NCBI Taxonomy" id="3153579"/>
    <lineage>
        <taxon>Bacteria</taxon>
        <taxon>Pseudomonadati</taxon>
        <taxon>Pseudomonadota</taxon>
        <taxon>Alphaproteobacteria</taxon>
        <taxon>Hyphomicrobiales</taxon>
        <taxon>Phyllobacteriaceae</taxon>
        <taxon>Aquibium</taxon>
    </lineage>
</organism>
<name>A0ABV3SEY0_9HYPH</name>
<accession>A0ABV3SEY0</accession>
<reference evidence="2 3" key="1">
    <citation type="submission" date="2024-05" db="EMBL/GenBank/DDBJ databases">
        <authorList>
            <person name="Jiang F."/>
        </authorList>
    </citation>
    <scope>NUCLEOTIDE SEQUENCE [LARGE SCALE GENOMIC DNA]</scope>
    <source>
        <strain evidence="2 3">LZ166</strain>
    </source>
</reference>
<evidence type="ECO:0000313" key="2">
    <source>
        <dbReference type="EMBL" id="MEX0404858.1"/>
    </source>
</evidence>
<gene>
    <name evidence="2" type="ORF">ABGN05_04180</name>
</gene>
<dbReference type="Proteomes" id="UP001556692">
    <property type="component" value="Unassembled WGS sequence"/>
</dbReference>
<proteinExistence type="predicted"/>
<sequence>MTRLIALLAALLPLASVSSPVLAQTLDLGGPYGNETGCRAAGGEEEPGEDALVLRPDRIETRELICSFVQVLTAGDGTKVVTALCDIEGEEGRSVNLFSIAASGTDPASLVIRDEYGAAWDEVKPCS</sequence>